<sequence>MKGGLAVCHHRTQTCHLLGAHGEPQVHWFHFLGHQGTPGTQPAPVRTREQPEYKQPWTPLPGSNTRPLPGQSSWHLAPKPLHLGVMSVSCELMRPSGAGSPRLQDGGCSPETNVWLEGWNFRSNLCGWGAAGD</sequence>
<evidence type="ECO:0000256" key="1">
    <source>
        <dbReference type="SAM" id="MobiDB-lite"/>
    </source>
</evidence>
<evidence type="ECO:0000313" key="3">
    <source>
        <dbReference type="Proteomes" id="UP000585614"/>
    </source>
</evidence>
<gene>
    <name evidence="2" type="ORF">mRhiFer1_009651</name>
</gene>
<dbReference type="EMBL" id="JACAGC010000030">
    <property type="protein sequence ID" value="KAF6271545.1"/>
    <property type="molecule type" value="Genomic_DNA"/>
</dbReference>
<reference evidence="2 3" key="1">
    <citation type="journal article" date="2020" name="Nature">
        <title>Six reference-quality genomes reveal evolution of bat adaptations.</title>
        <authorList>
            <person name="Jebb D."/>
            <person name="Huang Z."/>
            <person name="Pippel M."/>
            <person name="Hughes G.M."/>
            <person name="Lavrichenko K."/>
            <person name="Devanna P."/>
            <person name="Winkler S."/>
            <person name="Jermiin L.S."/>
            <person name="Skirmuntt E.C."/>
            <person name="Katzourakis A."/>
            <person name="Burkitt-Gray L."/>
            <person name="Ray D.A."/>
            <person name="Sullivan K.A.M."/>
            <person name="Roscito J.G."/>
            <person name="Kirilenko B.M."/>
            <person name="Davalos L.M."/>
            <person name="Corthals A.P."/>
            <person name="Power M.L."/>
            <person name="Jones G."/>
            <person name="Ransome R.D."/>
            <person name="Dechmann D.K.N."/>
            <person name="Locatelli A.G."/>
            <person name="Puechmaille S.J."/>
            <person name="Fedrigo O."/>
            <person name="Jarvis E.D."/>
            <person name="Hiller M."/>
            <person name="Vernes S.C."/>
            <person name="Myers E.W."/>
            <person name="Teeling E.C."/>
        </authorList>
    </citation>
    <scope>NUCLEOTIDE SEQUENCE [LARGE SCALE GENOMIC DNA]</scope>
    <source>
        <strain evidence="2">MRhiFer1</strain>
        <tissue evidence="2">Lung</tissue>
    </source>
</reference>
<accession>A0A7J7R6H7</accession>
<organism evidence="2 3">
    <name type="scientific">Rhinolophus ferrumequinum</name>
    <name type="common">Greater horseshoe bat</name>
    <dbReference type="NCBI Taxonomy" id="59479"/>
    <lineage>
        <taxon>Eukaryota</taxon>
        <taxon>Metazoa</taxon>
        <taxon>Chordata</taxon>
        <taxon>Craniata</taxon>
        <taxon>Vertebrata</taxon>
        <taxon>Euteleostomi</taxon>
        <taxon>Mammalia</taxon>
        <taxon>Eutheria</taxon>
        <taxon>Laurasiatheria</taxon>
        <taxon>Chiroptera</taxon>
        <taxon>Yinpterochiroptera</taxon>
        <taxon>Rhinolophoidea</taxon>
        <taxon>Rhinolophidae</taxon>
        <taxon>Rhinolophinae</taxon>
        <taxon>Rhinolophus</taxon>
    </lineage>
</organism>
<proteinExistence type="predicted"/>
<name>A0A7J7R6H7_RHIFE</name>
<protein>
    <submittedName>
        <fullName evidence="2">Uncharacterized protein</fullName>
    </submittedName>
</protein>
<dbReference type="AlphaFoldDB" id="A0A7J7R6H7"/>
<evidence type="ECO:0000313" key="2">
    <source>
        <dbReference type="EMBL" id="KAF6271545.1"/>
    </source>
</evidence>
<dbReference type="Proteomes" id="UP000585614">
    <property type="component" value="Unassembled WGS sequence"/>
</dbReference>
<feature type="compositionally biased region" description="Polar residues" evidence="1">
    <location>
        <begin position="61"/>
        <end position="74"/>
    </location>
</feature>
<feature type="region of interest" description="Disordered" evidence="1">
    <location>
        <begin position="37"/>
        <end position="75"/>
    </location>
</feature>
<comment type="caution">
    <text evidence="2">The sequence shown here is derived from an EMBL/GenBank/DDBJ whole genome shotgun (WGS) entry which is preliminary data.</text>
</comment>